<reference evidence="1 2" key="1">
    <citation type="journal article" date="2021" name="BMC Genomics">
        <title>Datura genome reveals duplications of psychoactive alkaloid biosynthetic genes and high mutation rate following tissue culture.</title>
        <authorList>
            <person name="Rajewski A."/>
            <person name="Carter-House D."/>
            <person name="Stajich J."/>
            <person name="Litt A."/>
        </authorList>
    </citation>
    <scope>NUCLEOTIDE SEQUENCE [LARGE SCALE GENOMIC DNA]</scope>
    <source>
        <strain evidence="1">AR-01</strain>
    </source>
</reference>
<gene>
    <name evidence="1" type="ORF">HAX54_032358</name>
</gene>
<dbReference type="Proteomes" id="UP000823775">
    <property type="component" value="Unassembled WGS sequence"/>
</dbReference>
<protein>
    <submittedName>
        <fullName evidence="1">Uncharacterized protein</fullName>
    </submittedName>
</protein>
<keyword evidence="2" id="KW-1185">Reference proteome</keyword>
<evidence type="ECO:0000313" key="1">
    <source>
        <dbReference type="EMBL" id="MCD9644210.1"/>
    </source>
</evidence>
<sequence length="123" mass="13729">ETVVIVGVRHNGPGNNCRVRYSGFLTGIAGSLRWKGNHCSRQRKAEIRFKFLGLYPLFSKHKIPRAEGDFSPEQLDFLLKGTKLCLVLVLDFALSEALRKGKAPNLIQEALLDLTSKATISFE</sequence>
<feature type="non-terminal residue" evidence="1">
    <location>
        <position position="123"/>
    </location>
</feature>
<feature type="non-terminal residue" evidence="1">
    <location>
        <position position="1"/>
    </location>
</feature>
<evidence type="ECO:0000313" key="2">
    <source>
        <dbReference type="Proteomes" id="UP000823775"/>
    </source>
</evidence>
<name>A0ABS8VAH8_DATST</name>
<accession>A0ABS8VAH8</accession>
<proteinExistence type="predicted"/>
<dbReference type="EMBL" id="JACEIK010004105">
    <property type="protein sequence ID" value="MCD9644210.1"/>
    <property type="molecule type" value="Genomic_DNA"/>
</dbReference>
<comment type="caution">
    <text evidence="1">The sequence shown here is derived from an EMBL/GenBank/DDBJ whole genome shotgun (WGS) entry which is preliminary data.</text>
</comment>
<organism evidence="1 2">
    <name type="scientific">Datura stramonium</name>
    <name type="common">Jimsonweed</name>
    <name type="synonym">Common thornapple</name>
    <dbReference type="NCBI Taxonomy" id="4076"/>
    <lineage>
        <taxon>Eukaryota</taxon>
        <taxon>Viridiplantae</taxon>
        <taxon>Streptophyta</taxon>
        <taxon>Embryophyta</taxon>
        <taxon>Tracheophyta</taxon>
        <taxon>Spermatophyta</taxon>
        <taxon>Magnoliopsida</taxon>
        <taxon>eudicotyledons</taxon>
        <taxon>Gunneridae</taxon>
        <taxon>Pentapetalae</taxon>
        <taxon>asterids</taxon>
        <taxon>lamiids</taxon>
        <taxon>Solanales</taxon>
        <taxon>Solanaceae</taxon>
        <taxon>Solanoideae</taxon>
        <taxon>Datureae</taxon>
        <taxon>Datura</taxon>
    </lineage>
</organism>